<dbReference type="SUPFAM" id="SSF50370">
    <property type="entry name" value="Ricin B-like lectins"/>
    <property type="match status" value="2"/>
</dbReference>
<reference evidence="2" key="2">
    <citation type="submission" date="2017-02" db="EMBL/GenBank/DDBJ databases">
        <title>WGS assembly of Sorghum bicolor.</title>
        <authorList>
            <person name="Paterson A."/>
            <person name="Mullet J."/>
            <person name="Bowers J."/>
            <person name="Bruggmann R."/>
            <person name="Dubchak I."/>
            <person name="Grimwood J."/>
            <person name="Gundlach H."/>
            <person name="Haberer G."/>
            <person name="Hellsten U."/>
            <person name="Mitros T."/>
            <person name="Poliakov A."/>
            <person name="Schmutz J."/>
            <person name="Spannagl M."/>
            <person name="Tang H."/>
            <person name="Wang X."/>
            <person name="Wicker T."/>
            <person name="Bharti A."/>
            <person name="Chapman J."/>
            <person name="Feltus F."/>
            <person name="Gowik U."/>
            <person name="Grigoriev I."/>
            <person name="Lyons E."/>
            <person name="Maher C."/>
            <person name="Martis M."/>
            <person name="Narechania A."/>
            <person name="Otillar R."/>
            <person name="Penning B."/>
            <person name="Salamov A."/>
            <person name="Wang Y."/>
            <person name="Zhang L."/>
            <person name="Carpita N."/>
            <person name="Freeling M."/>
            <person name="Gingle A."/>
            <person name="Hash C."/>
            <person name="Keller B."/>
            <person name="Klein P."/>
            <person name="Kresovich S."/>
            <person name="Mccann M."/>
            <person name="Ming R."/>
            <person name="Peterson D."/>
            <person name="Rahman M."/>
            <person name="Ware D."/>
            <person name="Westhoff P."/>
            <person name="Mayer K."/>
            <person name="Messing J."/>
            <person name="Sims D."/>
            <person name="Jenkins J."/>
            <person name="Shu S."/>
            <person name="Rokhsar D."/>
        </authorList>
    </citation>
    <scope>NUCLEOTIDE SEQUENCE</scope>
</reference>
<accession>A0A1B6QM06</accession>
<dbReference type="EMBL" id="CM000760">
    <property type="protein sequence ID" value="KXG38958.1"/>
    <property type="molecule type" value="Genomic_DNA"/>
</dbReference>
<dbReference type="Gramene" id="KXG38958">
    <property type="protein sequence ID" value="KXG38958"/>
    <property type="gene ID" value="SORBI_3001G305000"/>
</dbReference>
<dbReference type="PANTHER" id="PTHR31257">
    <property type="entry name" value="RICIN B-LIKE LECTIN EULS3"/>
    <property type="match status" value="1"/>
</dbReference>
<evidence type="ECO:0000313" key="2">
    <source>
        <dbReference type="EMBL" id="KXG38958.1"/>
    </source>
</evidence>
<dbReference type="InParanoid" id="A0A1B6QM06"/>
<dbReference type="OrthoDB" id="7769065at2759"/>
<gene>
    <name evidence="2" type="ORF">SORBI_3001G305000</name>
</gene>
<dbReference type="Gramene" id="OQU92175">
    <property type="protein sequence ID" value="OQU92175"/>
    <property type="gene ID" value="SORBI_3001G305000"/>
</dbReference>
<reference evidence="3" key="3">
    <citation type="journal article" date="2018" name="Plant J.">
        <title>The Sorghum bicolor reference genome: improved assembly, gene annotations, a transcriptome atlas, and signatures of genome organization.</title>
        <authorList>
            <person name="McCormick R.F."/>
            <person name="Truong S.K."/>
            <person name="Sreedasyam A."/>
            <person name="Jenkins J."/>
            <person name="Shu S."/>
            <person name="Sims D."/>
            <person name="Kennedy M."/>
            <person name="Amirebrahimi M."/>
            <person name="Weers B.D."/>
            <person name="McKinley B."/>
            <person name="Mattison A."/>
            <person name="Morishige D.T."/>
            <person name="Grimwood J."/>
            <person name="Schmutz J."/>
            <person name="Mullet J.E."/>
        </authorList>
    </citation>
    <scope>NUCLEOTIDE SEQUENCE [LARGE SCALE GENOMIC DNA]</scope>
    <source>
        <strain evidence="3">cv. BTx623</strain>
    </source>
</reference>
<dbReference type="AlphaFoldDB" id="A0A1B6QM06"/>
<dbReference type="OMA" id="TESLECY"/>
<protein>
    <recommendedName>
        <fullName evidence="1">PH domain-containing protein</fullName>
    </recommendedName>
</protein>
<evidence type="ECO:0000313" key="3">
    <source>
        <dbReference type="Proteomes" id="UP000000768"/>
    </source>
</evidence>
<dbReference type="EMBL" id="CM000760">
    <property type="protein sequence ID" value="OQU92175.1"/>
    <property type="molecule type" value="Genomic_DNA"/>
</dbReference>
<dbReference type="InterPro" id="IPR001849">
    <property type="entry name" value="PH_domain"/>
</dbReference>
<evidence type="ECO:0000259" key="1">
    <source>
        <dbReference type="PROSITE" id="PS50003"/>
    </source>
</evidence>
<dbReference type="Proteomes" id="UP000000768">
    <property type="component" value="Chromosome 1"/>
</dbReference>
<feature type="domain" description="PH" evidence="1">
    <location>
        <begin position="1"/>
        <end position="59"/>
    </location>
</feature>
<keyword evidence="3" id="KW-1185">Reference proteome</keyword>
<dbReference type="InterPro" id="IPR040249">
    <property type="entry name" value="Ricin_B-like_lectin_EULS3-like"/>
</dbReference>
<dbReference type="InterPro" id="IPR035992">
    <property type="entry name" value="Ricin_B-like_lectins"/>
</dbReference>
<dbReference type="PROSITE" id="PS50003">
    <property type="entry name" value="PH_DOMAIN"/>
    <property type="match status" value="1"/>
</dbReference>
<dbReference type="CDD" id="cd23431">
    <property type="entry name" value="beta-trefoil_Ricin_AtEULS3-like"/>
    <property type="match status" value="2"/>
</dbReference>
<name>A0A1B6QM06_SORBI</name>
<sequence length="330" mass="36927">MYDYGLGHPWLNPEGTFKVFCKADEGLCLAVRGGSLVLAAADPADEHQHWFKDVRFSLRIKDEEGKPVFSLINKATGLAIRHSLGPYHPVRLLEFDPEGFEESLLWTESGHLGRDFGCIRMMHDVDMGLDAALPRGEDGVRDGTGITLTEGAEAEGDTRSWKIVFWSEEANKTCAGLYAEPTCRIYCKADEGFSLTVRDGAVCLAPTDADDDYQHWIQDKRPGNRIKDLEGYPAFVLVNRVTGDAMDASVGRGNPLKLKAYNPCYLDEFIMWTTNRDMGGGFRCIHMLCNLSLNFNALKVDGVQDDTKLVLSYWGVESDNPHLQWKIVPW</sequence>
<dbReference type="eggNOG" id="ENOG502QTCR">
    <property type="taxonomic scope" value="Eukaryota"/>
</dbReference>
<reference evidence="2 3" key="1">
    <citation type="journal article" date="2009" name="Nature">
        <title>The Sorghum bicolor genome and the diversification of grasses.</title>
        <authorList>
            <person name="Paterson A.H."/>
            <person name="Bowers J.E."/>
            <person name="Bruggmann R."/>
            <person name="Dubchak I."/>
            <person name="Grimwood J."/>
            <person name="Gundlach H."/>
            <person name="Haberer G."/>
            <person name="Hellsten U."/>
            <person name="Mitros T."/>
            <person name="Poliakov A."/>
            <person name="Schmutz J."/>
            <person name="Spannagl M."/>
            <person name="Tang H."/>
            <person name="Wang X."/>
            <person name="Wicker T."/>
            <person name="Bharti A.K."/>
            <person name="Chapman J."/>
            <person name="Feltus F.A."/>
            <person name="Gowik U."/>
            <person name="Grigoriev I.V."/>
            <person name="Lyons E."/>
            <person name="Maher C.A."/>
            <person name="Martis M."/>
            <person name="Narechania A."/>
            <person name="Otillar R.P."/>
            <person name="Penning B.W."/>
            <person name="Salamov A.A."/>
            <person name="Wang Y."/>
            <person name="Zhang L."/>
            <person name="Carpita N.C."/>
            <person name="Freeling M."/>
            <person name="Gingle A.R."/>
            <person name="Hash C.T."/>
            <person name="Keller B."/>
            <person name="Klein P."/>
            <person name="Kresovich S."/>
            <person name="McCann M.C."/>
            <person name="Ming R."/>
            <person name="Peterson D.G."/>
            <person name="Mehboob-ur-Rahman"/>
            <person name="Ware D."/>
            <person name="Westhoff P."/>
            <person name="Mayer K.F."/>
            <person name="Messing J."/>
            <person name="Rokhsar D.S."/>
        </authorList>
    </citation>
    <scope>NUCLEOTIDE SEQUENCE [LARGE SCALE GENOMIC DNA]</scope>
    <source>
        <strain evidence="3">cv. BTx623</strain>
    </source>
</reference>
<dbReference type="STRING" id="4558.A0A1B6QM06"/>
<organism evidence="2 3">
    <name type="scientific">Sorghum bicolor</name>
    <name type="common">Sorghum</name>
    <name type="synonym">Sorghum vulgare</name>
    <dbReference type="NCBI Taxonomy" id="4558"/>
    <lineage>
        <taxon>Eukaryota</taxon>
        <taxon>Viridiplantae</taxon>
        <taxon>Streptophyta</taxon>
        <taxon>Embryophyta</taxon>
        <taxon>Tracheophyta</taxon>
        <taxon>Spermatophyta</taxon>
        <taxon>Magnoliopsida</taxon>
        <taxon>Liliopsida</taxon>
        <taxon>Poales</taxon>
        <taxon>Poaceae</taxon>
        <taxon>PACMAD clade</taxon>
        <taxon>Panicoideae</taxon>
        <taxon>Andropogonodae</taxon>
        <taxon>Andropogoneae</taxon>
        <taxon>Sorghinae</taxon>
        <taxon>Sorghum</taxon>
    </lineage>
</organism>
<dbReference type="PANTHER" id="PTHR31257:SF18">
    <property type="entry name" value="PH DOMAIN-CONTAINING PROTEIN"/>
    <property type="match status" value="1"/>
</dbReference>
<proteinExistence type="predicted"/>